<feature type="domain" description="Formyl transferase N-terminal" evidence="2">
    <location>
        <begin position="1"/>
        <end position="176"/>
    </location>
</feature>
<proteinExistence type="inferred from homology"/>
<reference evidence="3" key="2">
    <citation type="submission" date="2021-04" db="EMBL/GenBank/DDBJ databases">
        <authorList>
            <person name="Gilroy R."/>
        </authorList>
    </citation>
    <scope>NUCLEOTIDE SEQUENCE</scope>
    <source>
        <strain evidence="3">ChiHecolR3B27-1887</strain>
    </source>
</reference>
<dbReference type="PANTHER" id="PTHR11138:SF5">
    <property type="entry name" value="METHIONYL-TRNA FORMYLTRANSFERASE, MITOCHONDRIAL"/>
    <property type="match status" value="1"/>
</dbReference>
<evidence type="ECO:0000259" key="2">
    <source>
        <dbReference type="Pfam" id="PF00551"/>
    </source>
</evidence>
<dbReference type="AlphaFoldDB" id="A0A9D2DKU5"/>
<dbReference type="InterPro" id="IPR002376">
    <property type="entry name" value="Formyl_transf_N"/>
</dbReference>
<dbReference type="Proteomes" id="UP000824029">
    <property type="component" value="Unassembled WGS sequence"/>
</dbReference>
<dbReference type="PANTHER" id="PTHR11138">
    <property type="entry name" value="METHIONYL-TRNA FORMYLTRANSFERASE"/>
    <property type="match status" value="1"/>
</dbReference>
<evidence type="ECO:0000313" key="4">
    <source>
        <dbReference type="Proteomes" id="UP000824029"/>
    </source>
</evidence>
<evidence type="ECO:0000313" key="3">
    <source>
        <dbReference type="EMBL" id="HIZ18881.1"/>
    </source>
</evidence>
<dbReference type="Pfam" id="PF00551">
    <property type="entry name" value="Formyl_trans_N"/>
    <property type="match status" value="1"/>
</dbReference>
<dbReference type="InterPro" id="IPR041711">
    <property type="entry name" value="Met-tRNA-FMT_N"/>
</dbReference>
<name>A0A9D2DKU5_9ACTN</name>
<dbReference type="InterPro" id="IPR036477">
    <property type="entry name" value="Formyl_transf_N_sf"/>
</dbReference>
<accession>A0A9D2DKU5</accession>
<protein>
    <recommendedName>
        <fullName evidence="1">methionyl-tRNA formyltransferase</fullName>
        <ecNumber evidence="1">2.1.2.9</ecNumber>
    </recommendedName>
</protein>
<dbReference type="GO" id="GO:0005829">
    <property type="term" value="C:cytosol"/>
    <property type="evidence" value="ECO:0007669"/>
    <property type="project" value="TreeGrafter"/>
</dbReference>
<dbReference type="CDD" id="cd08646">
    <property type="entry name" value="FMT_core_Met-tRNA-FMT_N"/>
    <property type="match status" value="1"/>
</dbReference>
<dbReference type="EC" id="2.1.2.9" evidence="1"/>
<dbReference type="EMBL" id="DXBZ01000143">
    <property type="protein sequence ID" value="HIZ18881.1"/>
    <property type="molecule type" value="Genomic_DNA"/>
</dbReference>
<dbReference type="SUPFAM" id="SSF53328">
    <property type="entry name" value="Formyltransferase"/>
    <property type="match status" value="1"/>
</dbReference>
<dbReference type="NCBIfam" id="TIGR00460">
    <property type="entry name" value="fmt"/>
    <property type="match status" value="1"/>
</dbReference>
<feature type="non-terminal residue" evidence="3">
    <location>
        <position position="276"/>
    </location>
</feature>
<reference evidence="3" key="1">
    <citation type="journal article" date="2021" name="PeerJ">
        <title>Extensive microbial diversity within the chicken gut microbiome revealed by metagenomics and culture.</title>
        <authorList>
            <person name="Gilroy R."/>
            <person name="Ravi A."/>
            <person name="Getino M."/>
            <person name="Pursley I."/>
            <person name="Horton D.L."/>
            <person name="Alikhan N.F."/>
            <person name="Baker D."/>
            <person name="Gharbi K."/>
            <person name="Hall N."/>
            <person name="Watson M."/>
            <person name="Adriaenssens E.M."/>
            <person name="Foster-Nyarko E."/>
            <person name="Jarju S."/>
            <person name="Secka A."/>
            <person name="Antonio M."/>
            <person name="Oren A."/>
            <person name="Chaudhuri R.R."/>
            <person name="La Ragione R."/>
            <person name="Hildebrand F."/>
            <person name="Pallen M.J."/>
        </authorList>
    </citation>
    <scope>NUCLEOTIDE SEQUENCE</scope>
    <source>
        <strain evidence="3">ChiHecolR3B27-1887</strain>
    </source>
</reference>
<dbReference type="GO" id="GO:0004479">
    <property type="term" value="F:methionyl-tRNA formyltransferase activity"/>
    <property type="evidence" value="ECO:0007669"/>
    <property type="project" value="UniProtKB-EC"/>
</dbReference>
<comment type="caution">
    <text evidence="3">The sequence shown here is derived from an EMBL/GenBank/DDBJ whole genome shotgun (WGS) entry which is preliminary data.</text>
</comment>
<dbReference type="HAMAP" id="MF_00182">
    <property type="entry name" value="Formyl_trans"/>
    <property type="match status" value="1"/>
</dbReference>
<evidence type="ECO:0000256" key="1">
    <source>
        <dbReference type="ARBA" id="ARBA00012261"/>
    </source>
</evidence>
<dbReference type="InterPro" id="IPR005794">
    <property type="entry name" value="Fmt"/>
</dbReference>
<dbReference type="Gene3D" id="3.40.50.12230">
    <property type="match status" value="1"/>
</dbReference>
<gene>
    <name evidence="3" type="primary">fmt</name>
    <name evidence="3" type="ORF">IAA22_07220</name>
</gene>
<organism evidence="3 4">
    <name type="scientific">Candidatus Olsenella stercoravium</name>
    <dbReference type="NCBI Taxonomy" id="2838713"/>
    <lineage>
        <taxon>Bacteria</taxon>
        <taxon>Bacillati</taxon>
        <taxon>Actinomycetota</taxon>
        <taxon>Coriobacteriia</taxon>
        <taxon>Coriobacteriales</taxon>
        <taxon>Atopobiaceae</taxon>
        <taxon>Olsenella</taxon>
    </lineage>
</organism>
<sequence>MRVVFMGTPDFAVPSLEALAEKHDVALVLTRPDAVRGRGRALVPSPVKIRALDLGLPVIETSRITPEVADALRAAAADVFCVAAYGCILPDEVLTMAPGGCVNVHASLLPRWRGAAPIQRAILAGDAETGVSIMRIGHGVDTGAYCAQASVTVAEKDAEELTAELARVGAELLVKTLPSVLDGTATWVEQDEALVTHAAKIAKAELALDPADGARENALRVQASGDTAPARCAVAGRGVRVCAARVATGQDHVADGAVAVTRGRVWLGCVDGALEV</sequence>
<keyword evidence="3" id="KW-0808">Transferase</keyword>